<dbReference type="eggNOG" id="KOG4488">
    <property type="taxonomic scope" value="Eukaryota"/>
</dbReference>
<dbReference type="PANTHER" id="PTHR13596">
    <property type="entry name" value="SMALL EDRK-RICH FACTOR 1"/>
    <property type="match status" value="1"/>
</dbReference>
<dbReference type="GeneID" id="8237220"/>
<dbReference type="HOGENOM" id="CLU_165034_1_2_1"/>
<dbReference type="RefSeq" id="XP_002428430.1">
    <property type="nucleotide sequence ID" value="XM_002428385.1"/>
</dbReference>
<keyword evidence="4" id="KW-1185">Reference proteome</keyword>
<dbReference type="VEuPathDB" id="VectorBase:PHUM380470"/>
<dbReference type="FunCoup" id="E0VQN6">
    <property type="interactions" value="486"/>
</dbReference>
<dbReference type="EMBL" id="DS235430">
    <property type="protein sequence ID" value="EEB15692.1"/>
    <property type="molecule type" value="Genomic_DNA"/>
</dbReference>
<dbReference type="InParanoid" id="E0VQN6"/>
<feature type="compositionally biased region" description="Basic and acidic residues" evidence="1">
    <location>
        <begin position="54"/>
        <end position="66"/>
    </location>
</feature>
<evidence type="ECO:0000256" key="1">
    <source>
        <dbReference type="SAM" id="MobiDB-lite"/>
    </source>
</evidence>
<dbReference type="CTD" id="8237220"/>
<feature type="region of interest" description="Disordered" evidence="1">
    <location>
        <begin position="36"/>
        <end position="82"/>
    </location>
</feature>
<dbReference type="InterPro" id="IPR040211">
    <property type="entry name" value="SERF1/2-like"/>
</dbReference>
<evidence type="ECO:0000313" key="3">
    <source>
        <dbReference type="EnsemblMetazoa" id="PHUM380470-PA"/>
    </source>
</evidence>
<reference evidence="2" key="2">
    <citation type="submission" date="2007-04" db="EMBL/GenBank/DDBJ databases">
        <title>The genome of the human body louse.</title>
        <authorList>
            <consortium name="The Human Body Louse Genome Consortium"/>
            <person name="Kirkness E."/>
            <person name="Walenz B."/>
            <person name="Hass B."/>
            <person name="Bruggner R."/>
            <person name="Strausberg R."/>
        </authorList>
    </citation>
    <scope>NUCLEOTIDE SEQUENCE</scope>
    <source>
        <strain evidence="2">USDA</strain>
    </source>
</reference>
<dbReference type="OrthoDB" id="18018at2759"/>
<dbReference type="Proteomes" id="UP000009046">
    <property type="component" value="Unassembled WGS sequence"/>
</dbReference>
<accession>E0VQN6</accession>
<dbReference type="AlphaFoldDB" id="E0VQN6"/>
<dbReference type="KEGG" id="phu:Phum_PHUM380470"/>
<reference evidence="3" key="3">
    <citation type="submission" date="2020-05" db="UniProtKB">
        <authorList>
            <consortium name="EnsemblMetazoa"/>
        </authorList>
    </citation>
    <scope>IDENTIFICATION</scope>
    <source>
        <strain evidence="3">USDA</strain>
    </source>
</reference>
<evidence type="ECO:0000313" key="2">
    <source>
        <dbReference type="EMBL" id="EEB15692.1"/>
    </source>
</evidence>
<sequence>MVKFFELLNLINIFSDLGGNQRELARAKNQKKQLEIQKKKGACDKSSNAGLTLEQRKHRDAELMREKQRRKQEAMGNNGNTN</sequence>
<dbReference type="EMBL" id="AAZO01004444">
    <property type="status" value="NOT_ANNOTATED_CDS"/>
    <property type="molecule type" value="Genomic_DNA"/>
</dbReference>
<proteinExistence type="predicted"/>
<reference evidence="2" key="1">
    <citation type="submission" date="2007-04" db="EMBL/GenBank/DDBJ databases">
        <title>Annotation of Pediculus humanus corporis strain USDA.</title>
        <authorList>
            <person name="Kirkness E."/>
            <person name="Hannick L."/>
            <person name="Hass B."/>
            <person name="Bruggner R."/>
            <person name="Lawson D."/>
            <person name="Bidwell S."/>
            <person name="Joardar V."/>
            <person name="Caler E."/>
            <person name="Walenz B."/>
            <person name="Inman J."/>
            <person name="Schobel S."/>
            <person name="Galinsky K."/>
            <person name="Amedeo P."/>
            <person name="Strausberg R."/>
        </authorList>
    </citation>
    <scope>NUCLEOTIDE SEQUENCE</scope>
    <source>
        <strain evidence="2">USDA</strain>
    </source>
</reference>
<dbReference type="PANTHER" id="PTHR13596:SF0">
    <property type="entry name" value="SI:CH211-39K3.2-RELATED"/>
    <property type="match status" value="1"/>
</dbReference>
<organism>
    <name type="scientific">Pediculus humanus subsp. corporis</name>
    <name type="common">Body louse</name>
    <dbReference type="NCBI Taxonomy" id="121224"/>
    <lineage>
        <taxon>Eukaryota</taxon>
        <taxon>Metazoa</taxon>
        <taxon>Ecdysozoa</taxon>
        <taxon>Arthropoda</taxon>
        <taxon>Hexapoda</taxon>
        <taxon>Insecta</taxon>
        <taxon>Pterygota</taxon>
        <taxon>Neoptera</taxon>
        <taxon>Paraneoptera</taxon>
        <taxon>Psocodea</taxon>
        <taxon>Troctomorpha</taxon>
        <taxon>Phthiraptera</taxon>
        <taxon>Anoplura</taxon>
        <taxon>Pediculidae</taxon>
        <taxon>Pediculus</taxon>
    </lineage>
</organism>
<dbReference type="STRING" id="121224.E0VQN6"/>
<dbReference type="GO" id="GO:0005829">
    <property type="term" value="C:cytosol"/>
    <property type="evidence" value="ECO:0007669"/>
    <property type="project" value="TreeGrafter"/>
</dbReference>
<evidence type="ECO:0000313" key="4">
    <source>
        <dbReference type="Proteomes" id="UP000009046"/>
    </source>
</evidence>
<name>E0VQN6_PEDHC</name>
<gene>
    <name evidence="3" type="primary">8237220</name>
    <name evidence="2" type="ORF">Phum_PHUM380470</name>
</gene>
<protein>
    <submittedName>
        <fullName evidence="2 3">Uncharacterized protein</fullName>
    </submittedName>
</protein>
<dbReference type="EnsemblMetazoa" id="PHUM380470-RA">
    <property type="protein sequence ID" value="PHUM380470-PA"/>
    <property type="gene ID" value="PHUM380470"/>
</dbReference>